<feature type="domain" description="Thioredoxin" evidence="10">
    <location>
        <begin position="1"/>
        <end position="104"/>
    </location>
</feature>
<dbReference type="GO" id="GO:0015035">
    <property type="term" value="F:protein-disulfide reductase activity"/>
    <property type="evidence" value="ECO:0007669"/>
    <property type="project" value="UniProtKB-UniRule"/>
</dbReference>
<comment type="similarity">
    <text evidence="1 7">Belongs to the thioredoxin family.</text>
</comment>
<dbReference type="PANTHER" id="PTHR45663:SF11">
    <property type="entry name" value="GEO12009P1"/>
    <property type="match status" value="1"/>
</dbReference>
<keyword evidence="2" id="KW-0813">Transport</keyword>
<dbReference type="FunFam" id="3.40.30.10:FF:000001">
    <property type="entry name" value="Thioredoxin"/>
    <property type="match status" value="1"/>
</dbReference>
<sequence>MAVISSTGETFKKDVIDQKGIVLVDFFAEWCGPCKISAPIIDELSEEMTDMKFVKVDVDKNQKLASEYSVFSIPTFMVFKDGVMKSQFVGAHSKEGFKEEIAKV</sequence>
<dbReference type="PIRSF" id="PIRSF000077">
    <property type="entry name" value="Thioredoxin"/>
    <property type="match status" value="1"/>
</dbReference>
<feature type="active site" description="Nucleophile" evidence="8">
    <location>
        <position position="31"/>
    </location>
</feature>
<protein>
    <recommendedName>
        <fullName evidence="6 7">Thioredoxin</fullName>
    </recommendedName>
</protein>
<evidence type="ECO:0000256" key="1">
    <source>
        <dbReference type="ARBA" id="ARBA00008987"/>
    </source>
</evidence>
<dbReference type="PANTHER" id="PTHR45663">
    <property type="entry name" value="GEO12009P1"/>
    <property type="match status" value="1"/>
</dbReference>
<dbReference type="InterPro" id="IPR005746">
    <property type="entry name" value="Thioredoxin"/>
</dbReference>
<evidence type="ECO:0000313" key="12">
    <source>
        <dbReference type="Proteomes" id="UP000231056"/>
    </source>
</evidence>
<dbReference type="SUPFAM" id="SSF52833">
    <property type="entry name" value="Thioredoxin-like"/>
    <property type="match status" value="1"/>
</dbReference>
<evidence type="ECO:0000313" key="11">
    <source>
        <dbReference type="EMBL" id="PIQ73174.1"/>
    </source>
</evidence>
<dbReference type="GO" id="GO:0005737">
    <property type="term" value="C:cytoplasm"/>
    <property type="evidence" value="ECO:0007669"/>
    <property type="project" value="TreeGrafter"/>
</dbReference>
<keyword evidence="4 9" id="KW-1015">Disulfide bond</keyword>
<evidence type="ECO:0000256" key="5">
    <source>
        <dbReference type="ARBA" id="ARBA00023284"/>
    </source>
</evidence>
<feature type="site" description="Deprotonates C-terminal active site Cys" evidence="8">
    <location>
        <position position="25"/>
    </location>
</feature>
<dbReference type="PRINTS" id="PR00421">
    <property type="entry name" value="THIOREDOXIN"/>
</dbReference>
<gene>
    <name evidence="11" type="primary">trxA</name>
    <name evidence="11" type="ORF">COV58_03945</name>
</gene>
<dbReference type="InterPro" id="IPR013766">
    <property type="entry name" value="Thioredoxin_domain"/>
</dbReference>
<dbReference type="PROSITE" id="PS51352">
    <property type="entry name" value="THIOREDOXIN_2"/>
    <property type="match status" value="1"/>
</dbReference>
<accession>A0A2M6ITG7</accession>
<organism evidence="11 12">
    <name type="scientific">Candidatus Roizmanbacteria bacterium CG11_big_fil_rev_8_21_14_0_20_36_8</name>
    <dbReference type="NCBI Taxonomy" id="1974856"/>
    <lineage>
        <taxon>Bacteria</taxon>
        <taxon>Candidatus Roizmaniibacteriota</taxon>
    </lineage>
</organism>
<dbReference type="InterPro" id="IPR036249">
    <property type="entry name" value="Thioredoxin-like_sf"/>
</dbReference>
<evidence type="ECO:0000256" key="2">
    <source>
        <dbReference type="ARBA" id="ARBA00022448"/>
    </source>
</evidence>
<keyword evidence="5 9" id="KW-0676">Redox-active center</keyword>
<dbReference type="CDD" id="cd02947">
    <property type="entry name" value="TRX_family"/>
    <property type="match status" value="1"/>
</dbReference>
<dbReference type="NCBIfam" id="TIGR01068">
    <property type="entry name" value="thioredoxin"/>
    <property type="match status" value="1"/>
</dbReference>
<reference evidence="11 12" key="1">
    <citation type="submission" date="2017-09" db="EMBL/GenBank/DDBJ databases">
        <title>Depth-based differentiation of microbial function through sediment-hosted aquifers and enrichment of novel symbionts in the deep terrestrial subsurface.</title>
        <authorList>
            <person name="Probst A.J."/>
            <person name="Ladd B."/>
            <person name="Jarett J.K."/>
            <person name="Geller-Mcgrath D.E."/>
            <person name="Sieber C.M."/>
            <person name="Emerson J.B."/>
            <person name="Anantharaman K."/>
            <person name="Thomas B.C."/>
            <person name="Malmstrom R."/>
            <person name="Stieglmeier M."/>
            <person name="Klingl A."/>
            <person name="Woyke T."/>
            <person name="Ryan C.M."/>
            <person name="Banfield J.F."/>
        </authorList>
    </citation>
    <scope>NUCLEOTIDE SEQUENCE [LARGE SCALE GENOMIC DNA]</scope>
    <source>
        <strain evidence="11">CG11_big_fil_rev_8_21_14_0_20_36_8</strain>
    </source>
</reference>
<dbReference type="Proteomes" id="UP000231056">
    <property type="component" value="Unassembled WGS sequence"/>
</dbReference>
<evidence type="ECO:0000259" key="10">
    <source>
        <dbReference type="PROSITE" id="PS51352"/>
    </source>
</evidence>
<evidence type="ECO:0000256" key="4">
    <source>
        <dbReference type="ARBA" id="ARBA00023157"/>
    </source>
</evidence>
<feature type="active site" description="Nucleophile" evidence="8">
    <location>
        <position position="34"/>
    </location>
</feature>
<evidence type="ECO:0000256" key="3">
    <source>
        <dbReference type="ARBA" id="ARBA00022982"/>
    </source>
</evidence>
<dbReference type="Gene3D" id="3.40.30.10">
    <property type="entry name" value="Glutaredoxin"/>
    <property type="match status" value="1"/>
</dbReference>
<proteinExistence type="inferred from homology"/>
<dbReference type="PROSITE" id="PS00194">
    <property type="entry name" value="THIOREDOXIN_1"/>
    <property type="match status" value="1"/>
</dbReference>
<evidence type="ECO:0000256" key="9">
    <source>
        <dbReference type="PIRSR" id="PIRSR000077-4"/>
    </source>
</evidence>
<evidence type="ECO:0000256" key="7">
    <source>
        <dbReference type="PIRNR" id="PIRNR000077"/>
    </source>
</evidence>
<feature type="disulfide bond" description="Redox-active" evidence="9">
    <location>
        <begin position="31"/>
        <end position="34"/>
    </location>
</feature>
<feature type="site" description="Contributes to redox potential value" evidence="8">
    <location>
        <position position="32"/>
    </location>
</feature>
<dbReference type="EMBL" id="PCVM01000093">
    <property type="protein sequence ID" value="PIQ73174.1"/>
    <property type="molecule type" value="Genomic_DNA"/>
</dbReference>
<dbReference type="InterPro" id="IPR017937">
    <property type="entry name" value="Thioredoxin_CS"/>
</dbReference>
<comment type="caution">
    <text evidence="11">The sequence shown here is derived from an EMBL/GenBank/DDBJ whole genome shotgun (WGS) entry which is preliminary data.</text>
</comment>
<dbReference type="Pfam" id="PF00085">
    <property type="entry name" value="Thioredoxin"/>
    <property type="match status" value="1"/>
</dbReference>
<dbReference type="AlphaFoldDB" id="A0A2M6ITG7"/>
<evidence type="ECO:0000256" key="8">
    <source>
        <dbReference type="PIRSR" id="PIRSR000077-1"/>
    </source>
</evidence>
<evidence type="ECO:0000256" key="6">
    <source>
        <dbReference type="NCBIfam" id="TIGR01068"/>
    </source>
</evidence>
<feature type="site" description="Contributes to redox potential value" evidence="8">
    <location>
        <position position="33"/>
    </location>
</feature>
<name>A0A2M6ITG7_9BACT</name>
<keyword evidence="3" id="KW-0249">Electron transport</keyword>